<protein>
    <submittedName>
        <fullName evidence="2">Alpha/beta hydrolase</fullName>
    </submittedName>
</protein>
<dbReference type="Gene3D" id="3.40.50.1820">
    <property type="entry name" value="alpha/beta hydrolase"/>
    <property type="match status" value="1"/>
</dbReference>
<dbReference type="EMBL" id="QEQK01000005">
    <property type="protein sequence ID" value="PWN56587.1"/>
    <property type="molecule type" value="Genomic_DNA"/>
</dbReference>
<feature type="domain" description="AB hydrolase-1" evidence="1">
    <location>
        <begin position="5"/>
        <end position="201"/>
    </location>
</feature>
<evidence type="ECO:0000313" key="3">
    <source>
        <dbReference type="Proteomes" id="UP000251800"/>
    </source>
</evidence>
<dbReference type="OrthoDB" id="9806902at2"/>
<dbReference type="GO" id="GO:0016787">
    <property type="term" value="F:hydrolase activity"/>
    <property type="evidence" value="ECO:0007669"/>
    <property type="project" value="UniProtKB-KW"/>
</dbReference>
<dbReference type="Pfam" id="PF12697">
    <property type="entry name" value="Abhydrolase_6"/>
    <property type="match status" value="1"/>
</dbReference>
<dbReference type="InterPro" id="IPR050266">
    <property type="entry name" value="AB_hydrolase_sf"/>
</dbReference>
<gene>
    <name evidence="2" type="ORF">DEH80_07130</name>
</gene>
<proteinExistence type="predicted"/>
<keyword evidence="3" id="KW-1185">Reference proteome</keyword>
<dbReference type="InterPro" id="IPR000073">
    <property type="entry name" value="AB_hydrolase_1"/>
</dbReference>
<sequence>MKRDVVLIHGMWCRGEHLDAVATPLREAGYRVHQPTLPFHDQSDREDMREALGRASLLDYADYCQGVIHQLKFAEPPILIGHSMGGLIAQMLAARMPVQALMLFTPAPPAGIFAVSPRTLQVFWRRLLSWRFWRQPHKLTAEQARRYAFNGLDAGRAEQLYPTLGLESGRALFEIACWPLDRRQAARVEASAVSCPVYVLGCEDD</sequence>
<name>A0A363UME1_9GAMM</name>
<dbReference type="RefSeq" id="WP_109719781.1">
    <property type="nucleotide sequence ID" value="NZ_QEQK01000005.1"/>
</dbReference>
<reference evidence="2 3" key="1">
    <citation type="submission" date="2018-05" db="EMBL/GenBank/DDBJ databases">
        <title>Abyssibacter profundi OUC007T gen. nov., sp. nov, a marine bacterium isolated from seawater of the Mariana Trench.</title>
        <authorList>
            <person name="Zhou S."/>
        </authorList>
    </citation>
    <scope>NUCLEOTIDE SEQUENCE [LARGE SCALE GENOMIC DNA]</scope>
    <source>
        <strain evidence="2 3">OUC007</strain>
    </source>
</reference>
<comment type="caution">
    <text evidence="2">The sequence shown here is derived from an EMBL/GenBank/DDBJ whole genome shotgun (WGS) entry which is preliminary data.</text>
</comment>
<organism evidence="2 3">
    <name type="scientific">Abyssibacter profundi</name>
    <dbReference type="NCBI Taxonomy" id="2182787"/>
    <lineage>
        <taxon>Bacteria</taxon>
        <taxon>Pseudomonadati</taxon>
        <taxon>Pseudomonadota</taxon>
        <taxon>Gammaproteobacteria</taxon>
        <taxon>Chromatiales</taxon>
        <taxon>Oceanococcaceae</taxon>
        <taxon>Abyssibacter</taxon>
    </lineage>
</organism>
<keyword evidence="2" id="KW-0378">Hydrolase</keyword>
<accession>A0A363UME1</accession>
<dbReference type="InterPro" id="IPR029058">
    <property type="entry name" value="AB_hydrolase_fold"/>
</dbReference>
<evidence type="ECO:0000259" key="1">
    <source>
        <dbReference type="Pfam" id="PF12697"/>
    </source>
</evidence>
<dbReference type="SUPFAM" id="SSF53474">
    <property type="entry name" value="alpha/beta-Hydrolases"/>
    <property type="match status" value="1"/>
</dbReference>
<evidence type="ECO:0000313" key="2">
    <source>
        <dbReference type="EMBL" id="PWN56587.1"/>
    </source>
</evidence>
<dbReference type="PANTHER" id="PTHR43798">
    <property type="entry name" value="MONOACYLGLYCEROL LIPASE"/>
    <property type="match status" value="1"/>
</dbReference>
<dbReference type="Proteomes" id="UP000251800">
    <property type="component" value="Unassembled WGS sequence"/>
</dbReference>
<dbReference type="AlphaFoldDB" id="A0A363UME1"/>